<organism evidence="2 3">
    <name type="scientific">Sphingobacterium alkalisoli</name>
    <dbReference type="NCBI Taxonomy" id="1874115"/>
    <lineage>
        <taxon>Bacteria</taxon>
        <taxon>Pseudomonadati</taxon>
        <taxon>Bacteroidota</taxon>
        <taxon>Sphingobacteriia</taxon>
        <taxon>Sphingobacteriales</taxon>
        <taxon>Sphingobacteriaceae</taxon>
        <taxon>Sphingobacterium</taxon>
    </lineage>
</organism>
<reference evidence="2 3" key="1">
    <citation type="submission" date="2019-04" db="EMBL/GenBank/DDBJ databases">
        <title>Sphingobacterium olei sp. nov., isolated from oil-contaminated soil.</title>
        <authorList>
            <person name="Liu B."/>
        </authorList>
    </citation>
    <scope>NUCLEOTIDE SEQUENCE [LARGE SCALE GENOMIC DNA]</scope>
    <source>
        <strain evidence="2 3">Y3L14</strain>
    </source>
</reference>
<name>A0A4U0H3C2_9SPHI</name>
<protein>
    <recommendedName>
        <fullName evidence="4">RHS repeat protein</fullName>
    </recommendedName>
</protein>
<comment type="caution">
    <text evidence="2">The sequence shown here is derived from an EMBL/GenBank/DDBJ whole genome shotgun (WGS) entry which is preliminary data.</text>
</comment>
<evidence type="ECO:0000256" key="1">
    <source>
        <dbReference type="SAM" id="SignalP"/>
    </source>
</evidence>
<feature type="signal peptide" evidence="1">
    <location>
        <begin position="1"/>
        <end position="26"/>
    </location>
</feature>
<proteinExistence type="predicted"/>
<keyword evidence="1" id="KW-0732">Signal</keyword>
<evidence type="ECO:0008006" key="4">
    <source>
        <dbReference type="Google" id="ProtNLM"/>
    </source>
</evidence>
<dbReference type="EMBL" id="SUKA01000003">
    <property type="protein sequence ID" value="TJY65604.1"/>
    <property type="molecule type" value="Genomic_DNA"/>
</dbReference>
<dbReference type="OrthoDB" id="903892at2"/>
<feature type="chain" id="PRO_5021034862" description="RHS repeat protein" evidence="1">
    <location>
        <begin position="27"/>
        <end position="1174"/>
    </location>
</feature>
<evidence type="ECO:0000313" key="3">
    <source>
        <dbReference type="Proteomes" id="UP000309872"/>
    </source>
</evidence>
<sequence>MNNNHRLKEFASLLLSVFCLSSSAQTNVPNFHSPNTEALLKFSEIPVSNYTGVPKISVPLGNYDFSVRNIEISLDYHASGIRDVDMPTWVGLGWSLNVGGSIVRVVEGYPDEYINGSYSSYSQNVKSKLSAAVSGWSNQFNSTDDYEIYNSSSYFNCLDYLGTETVDTQYDIYQYSFNEFAGKFTFDNNGDILKLTHDNLKIEYLSTKNFRITDGDGNIYLFNNQETRYTRLKIGAEIPYVSSWSLSSITNSVTMDKIDFVYKSLTQSQAGFGTFNIHNYSDRMKIFDDGYLSPYPFERLGEPATWQKYILTKFGEHVPPVNDASAVNQYLSKIIYNKDTISFHSHSTSSNLIMRTFLDSITVHSDRERISRIIFLFGNFEGYKITNFLGNPMIEGNSKLSGVQVGDKHYSFNYYETYMGKNLFHNFNHTLGHKVGKDFWGYYNGEDYKPEEPFFKVYNSHGISETGNADLFSYDLQYRNSAFRNPDHKYAQLRTLKSIVYPTGGMAEFEYEGNDYSFVGYSPGAYQATVLNDETMQLRLDSLVSRRISTVTENSGYGSHSEVMEFTIHNDQNITVAQQIGIPPSSNLTLADYNNFVQSNPIGNIGSCRILKFNESTSSFDILIFTKEFDVVTAIGTPVSEGHFQSLLRNAVFAGNSTIFLLEGRYKMESSVVGPQDFQCNLTVSYKFPYRRNTVFNSGGIRIKRIKYTENGRLLMNKTFSYQDDQGNSSGVLEAPLDFISPYIMGMQQPRSGYFNNGNTSGLERALFFKINYSGNSNAPTGGHVGYTKVTEIQEGNGKTIYHYTSGKKPQNNLIPHLGDTYQVRQYISYHIRTNIVQDQSSLRGLLIEREQYDESGEIKSRQYLSYDMSLFSDRTSVSMILPIKPIPSKIYGEVAGNGIEFFGNSQLEREFLFTRAFYPVLKKDSTVNYFGTERSIQVLDYEYSPIFHFNPVSVSTTSSEGVVAKKMYRYANDFSGDATYSKMITDHNMVNTVIEELNYKGNMLVSGKFNSYKDWNGKIVPESVSKKFGTGDYLTEFAIEQYDALFNPVATIRKNGLREIYLWSYNGRHAIAKITNLSYMQVETALGNVNIVNFLQNSKPTFEEIQSFILPLRTMYPRAQIVIYEYQPLVGMKSMTDPRGVTEYYEYDGFQRLKDVLDYDKNLLQDYQYHYRP</sequence>
<gene>
    <name evidence="2" type="ORF">FAZ19_10745</name>
</gene>
<evidence type="ECO:0000313" key="2">
    <source>
        <dbReference type="EMBL" id="TJY65604.1"/>
    </source>
</evidence>
<accession>A0A4U0H3C2</accession>
<keyword evidence="3" id="KW-1185">Reference proteome</keyword>
<dbReference type="Proteomes" id="UP000309872">
    <property type="component" value="Unassembled WGS sequence"/>
</dbReference>
<dbReference type="AlphaFoldDB" id="A0A4U0H3C2"/>
<dbReference type="RefSeq" id="WP_136820733.1">
    <property type="nucleotide sequence ID" value="NZ_BMJX01000003.1"/>
</dbReference>